<dbReference type="PANTHER" id="PTHR33053">
    <property type="entry name" value="PROTEIN, PUTATIVE-RELATED"/>
    <property type="match status" value="1"/>
</dbReference>
<protein>
    <recommendedName>
        <fullName evidence="2">Transposase domain-containing protein</fullName>
    </recommendedName>
</protein>
<accession>A0A2S2NIG0</accession>
<dbReference type="EMBL" id="GGMR01004289">
    <property type="protein sequence ID" value="MBY16908.1"/>
    <property type="molecule type" value="Transcribed_RNA"/>
</dbReference>
<gene>
    <name evidence="1" type="ORF">g.36503</name>
</gene>
<proteinExistence type="predicted"/>
<sequence>MFLLKKVVEPGNYIHFGLENNLKMLINNYSFNDIYELNLLVNVDGLPLFKSSSGQVIPILVTIINIPHLKKIVLPVGLYYGLEKPSDMNIFLDSFISEIVELSQHGITNSNGILFSIKIVGFVCDAPAKKDLLGIKGHGGYFSCTKCTVRGSTVSRKRVFTELNCTARTHEDFINWADSNYRLRDTALVRIPEIHFVNSFILDPMHLIYLGVMRTMLTTWYQGNLPYKLSQQLIKKISDFMEIQNLPEEFIRKPRALKYLLRWKATEFRSFLLYTGPVATKGVLDRDKYNNFMTLNVAISILLNPNSCGDLDLRNYARQLLMHFIQSFIKIYDESFITHNFHGLIHLVDDADYFSSKINEFTLDKISAFPFENYLQKIKSMVRGRNKPLEQIGNRMAELFCDISSSLPSLRTLNQQFPLLSHIYYNNGALPLKCVGPQYKKIHFPNFSLKIESPNNCCGLECGDIVMVENICNSIDLNCTVIIGRKFLIKRNFFEIPCSSSLIGVYEVEKLSEPELWPISFICKKYVYFKHKHNIYVVFPLLHTA</sequence>
<reference evidence="1" key="1">
    <citation type="submission" date="2018-04" db="EMBL/GenBank/DDBJ databases">
        <title>Transcriptome of Schizaphis graminum biotype I.</title>
        <authorList>
            <person name="Scully E.D."/>
            <person name="Geib S.M."/>
            <person name="Palmer N.A."/>
            <person name="Koch K."/>
            <person name="Bradshaw J."/>
            <person name="Heng-Moss T."/>
            <person name="Sarath G."/>
        </authorList>
    </citation>
    <scope>NUCLEOTIDE SEQUENCE</scope>
</reference>
<evidence type="ECO:0000313" key="1">
    <source>
        <dbReference type="EMBL" id="MBY16908.1"/>
    </source>
</evidence>
<organism evidence="1">
    <name type="scientific">Schizaphis graminum</name>
    <name type="common">Green bug aphid</name>
    <dbReference type="NCBI Taxonomy" id="13262"/>
    <lineage>
        <taxon>Eukaryota</taxon>
        <taxon>Metazoa</taxon>
        <taxon>Ecdysozoa</taxon>
        <taxon>Arthropoda</taxon>
        <taxon>Hexapoda</taxon>
        <taxon>Insecta</taxon>
        <taxon>Pterygota</taxon>
        <taxon>Neoptera</taxon>
        <taxon>Paraneoptera</taxon>
        <taxon>Hemiptera</taxon>
        <taxon>Sternorrhyncha</taxon>
        <taxon>Aphidomorpha</taxon>
        <taxon>Aphidoidea</taxon>
        <taxon>Aphididae</taxon>
        <taxon>Aphidini</taxon>
        <taxon>Schizaphis</taxon>
    </lineage>
</organism>
<dbReference type="AlphaFoldDB" id="A0A2S2NIG0"/>
<name>A0A2S2NIG0_SCHGA</name>
<evidence type="ECO:0008006" key="2">
    <source>
        <dbReference type="Google" id="ProtNLM"/>
    </source>
</evidence>